<evidence type="ECO:0000313" key="1">
    <source>
        <dbReference type="EMBL" id="TFK70009.1"/>
    </source>
</evidence>
<sequence>MRSKPSSSWPDLELGSTSHAPVDEPPPVYHATPQADRDTDSSDGEANEIQTLLKTQDQPETSESNLADPHEHAHAQASDSDSQGVGDHRTTGNKTGTPASFCEIVQPFITVISWLFPLFLYGILWLYILNVNDGDLQLKSQYSNTSTTNSTGTNFESNATHFNATNMTNTTTMMDPSSETIHTGYWLSWFFAYLFNAGLILGIVDFQFQTRQGKVSAPVFFLTLQTAVIPVLYIIQWHHERSTNPNSNH</sequence>
<reference evidence="1 2" key="1">
    <citation type="journal article" date="2019" name="Nat. Ecol. Evol.">
        <title>Megaphylogeny resolves global patterns of mushroom evolution.</title>
        <authorList>
            <person name="Varga T."/>
            <person name="Krizsan K."/>
            <person name="Foldi C."/>
            <person name="Dima B."/>
            <person name="Sanchez-Garcia M."/>
            <person name="Sanchez-Ramirez S."/>
            <person name="Szollosi G.J."/>
            <person name="Szarkandi J.G."/>
            <person name="Papp V."/>
            <person name="Albert L."/>
            <person name="Andreopoulos W."/>
            <person name="Angelini C."/>
            <person name="Antonin V."/>
            <person name="Barry K.W."/>
            <person name="Bougher N.L."/>
            <person name="Buchanan P."/>
            <person name="Buyck B."/>
            <person name="Bense V."/>
            <person name="Catcheside P."/>
            <person name="Chovatia M."/>
            <person name="Cooper J."/>
            <person name="Damon W."/>
            <person name="Desjardin D."/>
            <person name="Finy P."/>
            <person name="Geml J."/>
            <person name="Haridas S."/>
            <person name="Hughes K."/>
            <person name="Justo A."/>
            <person name="Karasinski D."/>
            <person name="Kautmanova I."/>
            <person name="Kiss B."/>
            <person name="Kocsube S."/>
            <person name="Kotiranta H."/>
            <person name="LaButti K.M."/>
            <person name="Lechner B.E."/>
            <person name="Liimatainen K."/>
            <person name="Lipzen A."/>
            <person name="Lukacs Z."/>
            <person name="Mihaltcheva S."/>
            <person name="Morgado L.N."/>
            <person name="Niskanen T."/>
            <person name="Noordeloos M.E."/>
            <person name="Ohm R.A."/>
            <person name="Ortiz-Santana B."/>
            <person name="Ovrebo C."/>
            <person name="Racz N."/>
            <person name="Riley R."/>
            <person name="Savchenko A."/>
            <person name="Shiryaev A."/>
            <person name="Soop K."/>
            <person name="Spirin V."/>
            <person name="Szebenyi C."/>
            <person name="Tomsovsky M."/>
            <person name="Tulloss R.E."/>
            <person name="Uehling J."/>
            <person name="Grigoriev I.V."/>
            <person name="Vagvolgyi C."/>
            <person name="Papp T."/>
            <person name="Martin F.M."/>
            <person name="Miettinen O."/>
            <person name="Hibbett D.S."/>
            <person name="Nagy L.G."/>
        </authorList>
    </citation>
    <scope>NUCLEOTIDE SEQUENCE [LARGE SCALE GENOMIC DNA]</scope>
    <source>
        <strain evidence="1 2">NL-1719</strain>
    </source>
</reference>
<proteinExistence type="predicted"/>
<evidence type="ECO:0000313" key="2">
    <source>
        <dbReference type="Proteomes" id="UP000308600"/>
    </source>
</evidence>
<organism evidence="1 2">
    <name type="scientific">Pluteus cervinus</name>
    <dbReference type="NCBI Taxonomy" id="181527"/>
    <lineage>
        <taxon>Eukaryota</taxon>
        <taxon>Fungi</taxon>
        <taxon>Dikarya</taxon>
        <taxon>Basidiomycota</taxon>
        <taxon>Agaricomycotina</taxon>
        <taxon>Agaricomycetes</taxon>
        <taxon>Agaricomycetidae</taxon>
        <taxon>Agaricales</taxon>
        <taxon>Pluteineae</taxon>
        <taxon>Pluteaceae</taxon>
        <taxon>Pluteus</taxon>
    </lineage>
</organism>
<dbReference type="EMBL" id="ML208320">
    <property type="protein sequence ID" value="TFK70009.1"/>
    <property type="molecule type" value="Genomic_DNA"/>
</dbReference>
<feature type="non-terminal residue" evidence="1">
    <location>
        <position position="249"/>
    </location>
</feature>
<keyword evidence="2" id="KW-1185">Reference proteome</keyword>
<name>A0ACD3AXK6_9AGAR</name>
<protein>
    <submittedName>
        <fullName evidence="1">Uncharacterized protein</fullName>
    </submittedName>
</protein>
<dbReference type="Proteomes" id="UP000308600">
    <property type="component" value="Unassembled WGS sequence"/>
</dbReference>
<gene>
    <name evidence="1" type="ORF">BDN72DRAFT_839629</name>
</gene>
<accession>A0ACD3AXK6</accession>